<comment type="caution">
    <text evidence="1">The sequence shown here is derived from an EMBL/GenBank/DDBJ whole genome shotgun (WGS) entry which is preliminary data.</text>
</comment>
<proteinExistence type="predicted"/>
<reference evidence="1 2" key="1">
    <citation type="submission" date="2021-02" db="EMBL/GenBank/DDBJ databases">
        <title>Bacillus sp. RD4P76, an endophyte from a halophyte.</title>
        <authorList>
            <person name="Sun J.-Q."/>
        </authorList>
    </citation>
    <scope>NUCLEOTIDE SEQUENCE [LARGE SCALE GENOMIC DNA]</scope>
    <source>
        <strain evidence="1 2">RD4P76</strain>
    </source>
</reference>
<sequence>MKLIWSTKCPKDTIILNMEALPRHFKSNNQVTLYIGSLSKDVKIQNSFMLSQNVMIVPHSLGNGFTFPDDLDVEVKFEKSSIIVGPAILLITPEYYPEITEEFLKLCEVHIKSKKQFKGLFYVCQSSGINIQSETITGYCFVPTGSKENQWIKGVFPYPQAVFNRTRKLDHSIYESLKNAIGDRIFNSDFVGKWKQYKLFSANKNLKLHLPETRNLTSKHVIYEMLDKYKSVYLKPHNSANGKGIFYLQRLNGGYLLQDTENHTLTFPSMKKVANYFRTNKVTSDYLVQQPIPFKHNNRNLDFRFYMQKNKKKKWTSPGFTAKISKENSINTNFKNRDLLLYGMEALKSIYNLNQSEALEKANEMFSICRNACETIEMQGIHLGDVAFDLILDQQKKTWILELQIRYGRDNHINKKTFKKLMTNPIEYAKVLAGF</sequence>
<dbReference type="Pfam" id="PF14398">
    <property type="entry name" value="ATPgrasp_YheCD"/>
    <property type="match status" value="1"/>
</dbReference>
<dbReference type="SUPFAM" id="SSF56059">
    <property type="entry name" value="Glutathione synthetase ATP-binding domain-like"/>
    <property type="match status" value="1"/>
</dbReference>
<accession>A0ABS2DIB1</accession>
<organism evidence="1 2">
    <name type="scientific">Bacillus suaedaesalsae</name>
    <dbReference type="NCBI Taxonomy" id="2810349"/>
    <lineage>
        <taxon>Bacteria</taxon>
        <taxon>Bacillati</taxon>
        <taxon>Bacillota</taxon>
        <taxon>Bacilli</taxon>
        <taxon>Bacillales</taxon>
        <taxon>Bacillaceae</taxon>
        <taxon>Bacillus</taxon>
    </lineage>
</organism>
<name>A0ABS2DIB1_9BACI</name>
<dbReference type="Proteomes" id="UP001518925">
    <property type="component" value="Unassembled WGS sequence"/>
</dbReference>
<dbReference type="RefSeq" id="WP_204203575.1">
    <property type="nucleotide sequence ID" value="NZ_JAFELM010000030.1"/>
</dbReference>
<evidence type="ECO:0000313" key="1">
    <source>
        <dbReference type="EMBL" id="MBM6618220.1"/>
    </source>
</evidence>
<keyword evidence="2" id="KW-1185">Reference proteome</keyword>
<dbReference type="EMBL" id="JAFELM010000030">
    <property type="protein sequence ID" value="MBM6618220.1"/>
    <property type="molecule type" value="Genomic_DNA"/>
</dbReference>
<protein>
    <submittedName>
        <fullName evidence="1">YheC/YheD family protein</fullName>
    </submittedName>
</protein>
<gene>
    <name evidence="1" type="ORF">JR050_11175</name>
</gene>
<dbReference type="InterPro" id="IPR026838">
    <property type="entry name" value="YheC/D"/>
</dbReference>
<evidence type="ECO:0000313" key="2">
    <source>
        <dbReference type="Proteomes" id="UP001518925"/>
    </source>
</evidence>